<evidence type="ECO:0000256" key="1">
    <source>
        <dbReference type="SAM" id="Phobius"/>
    </source>
</evidence>
<reference evidence="2 3" key="1">
    <citation type="journal article" date="2019" name="Nat. Med.">
        <title>A library of human gut bacterial isolates paired with longitudinal multiomics data enables mechanistic microbiome research.</title>
        <authorList>
            <person name="Poyet M."/>
            <person name="Groussin M."/>
            <person name="Gibbons S.M."/>
            <person name="Avila-Pacheco J."/>
            <person name="Jiang X."/>
            <person name="Kearney S.M."/>
            <person name="Perrotta A.R."/>
            <person name="Berdy B."/>
            <person name="Zhao S."/>
            <person name="Lieberman T.D."/>
            <person name="Swanson P.K."/>
            <person name="Smith M."/>
            <person name="Roesemann S."/>
            <person name="Alexander J.E."/>
            <person name="Rich S.A."/>
            <person name="Livny J."/>
            <person name="Vlamakis H."/>
            <person name="Clish C."/>
            <person name="Bullock K."/>
            <person name="Deik A."/>
            <person name="Scott J."/>
            <person name="Pierce K.A."/>
            <person name="Xavier R.J."/>
            <person name="Alm E.J."/>
        </authorList>
    </citation>
    <scope>NUCLEOTIDE SEQUENCE [LARGE SCALE GENOMIC DNA]</scope>
    <source>
        <strain evidence="2 3">BIOML-B9</strain>
    </source>
</reference>
<name>A0A6L5TMH4_9FIRM</name>
<dbReference type="AlphaFoldDB" id="A0A6L5TMH4"/>
<proteinExistence type="predicted"/>
<organism evidence="2 3">
    <name type="scientific">Faecalibacterium prausnitzii</name>
    <dbReference type="NCBI Taxonomy" id="853"/>
    <lineage>
        <taxon>Bacteria</taxon>
        <taxon>Bacillati</taxon>
        <taxon>Bacillota</taxon>
        <taxon>Clostridia</taxon>
        <taxon>Eubacteriales</taxon>
        <taxon>Oscillospiraceae</taxon>
        <taxon>Faecalibacterium</taxon>
    </lineage>
</organism>
<keyword evidence="1" id="KW-0812">Transmembrane</keyword>
<sequence length="58" mass="6168">MRGIIIVLMAILGVIFPKFLVKAIKSTDKNDAGGGLLGSQITFGMLMLIIGIFLNSCI</sequence>
<keyword evidence="1" id="KW-1133">Transmembrane helix</keyword>
<gene>
    <name evidence="2" type="ORF">GKD85_14590</name>
</gene>
<evidence type="ECO:0000313" key="2">
    <source>
        <dbReference type="EMBL" id="MSC82004.1"/>
    </source>
</evidence>
<dbReference type="RefSeq" id="WP_015537338.1">
    <property type="nucleotide sequence ID" value="NZ_WKQA01000029.1"/>
</dbReference>
<dbReference type="EMBL" id="WKQE01000030">
    <property type="protein sequence ID" value="MSC82004.1"/>
    <property type="molecule type" value="Genomic_DNA"/>
</dbReference>
<accession>A0A6L5TMH4</accession>
<comment type="caution">
    <text evidence="2">The sequence shown here is derived from an EMBL/GenBank/DDBJ whole genome shotgun (WGS) entry which is preliminary data.</text>
</comment>
<evidence type="ECO:0000313" key="3">
    <source>
        <dbReference type="Proteomes" id="UP000477010"/>
    </source>
</evidence>
<dbReference type="Proteomes" id="UP000477010">
    <property type="component" value="Unassembled WGS sequence"/>
</dbReference>
<feature type="transmembrane region" description="Helical" evidence="1">
    <location>
        <begin position="33"/>
        <end position="54"/>
    </location>
</feature>
<protein>
    <submittedName>
        <fullName evidence="2">Uncharacterized protein</fullName>
    </submittedName>
</protein>
<keyword evidence="1" id="KW-0472">Membrane</keyword>